<dbReference type="Proteomes" id="UP000223749">
    <property type="component" value="Chromosome"/>
</dbReference>
<dbReference type="RefSeq" id="WP_099438244.1">
    <property type="nucleotide sequence ID" value="NZ_CP024091.1"/>
</dbReference>
<dbReference type="KEGG" id="pgs:CPT03_07365"/>
<evidence type="ECO:0000313" key="3">
    <source>
        <dbReference type="Proteomes" id="UP000223749"/>
    </source>
</evidence>
<dbReference type="SUPFAM" id="SSF53448">
    <property type="entry name" value="Nucleotide-diphospho-sugar transferases"/>
    <property type="match status" value="1"/>
</dbReference>
<dbReference type="Pfam" id="PF13578">
    <property type="entry name" value="Methyltransf_24"/>
    <property type="match status" value="1"/>
</dbReference>
<evidence type="ECO:0000313" key="2">
    <source>
        <dbReference type="EMBL" id="ATP56302.1"/>
    </source>
</evidence>
<dbReference type="Pfam" id="PF00535">
    <property type="entry name" value="Glycos_transf_2"/>
    <property type="match status" value="1"/>
</dbReference>
<dbReference type="GO" id="GO:0016758">
    <property type="term" value="F:hexosyltransferase activity"/>
    <property type="evidence" value="ECO:0007669"/>
    <property type="project" value="UniProtKB-ARBA"/>
</dbReference>
<dbReference type="InterPro" id="IPR001173">
    <property type="entry name" value="Glyco_trans_2-like"/>
</dbReference>
<dbReference type="PANTHER" id="PTHR22916">
    <property type="entry name" value="GLYCOSYLTRANSFERASE"/>
    <property type="match status" value="1"/>
</dbReference>
<sequence length="727" mass="84108">MLPLVSCVMPTYNRRFFIPHAIKYFQRQEYENKELIIIDDGSDCIRDLVPEADNIKYIRLNYKITLGEKLNIACKHASGGIIVNWDDDDWYAPYRIKYQVRELKKSNADICGINNLLYYDPQKKEAFEYKYPINQRKWLLGSSLCYQRSYWEKNQYKEINVGVDGLFVWAAQPEKVTALTDSTMSVHMIHDQNISFKKTSGDWWHPYPVLDIERIMNLDLKYYPNHDQIASDKWNLKIAKRPLKNVYACLVHESIDCVIDLVRNLHFHDPSSTIIIFNSSADIQLNSCSFPFEEFGVIIHPNVIKVQHGYLHNFALECMQFAIENCAFDIFTIVDSDQLSLQPSYSSFMSDFFSQKSNIGLLSNRPEHINANNTDVYTSIQAFKEYDLWKPLLKTFKDGESKFVHWSFWPSTVFTYDAIKDLLKLFKTNSILQNIMSHTKIWATEEIILPTMVSLLGYDIEMNPCCHDFVNYKREYTTQELDYAFSNSNAFWIHPINRNYDDPLRKHTRKHLNSYVQKANGICEENISEPLFSPGQILKDIKQIQGWLSDGEAELLLACGLKACNQFPNADLVEVGSYHGKATILLGALAKSVSELIKVYSIDPHTGIQGSADQGLKQFEPSLDHFKRNIEKANLNETVVSIVDESKNVTWNTSISMLLIDGLHDYLNISNDFRQFSPWIETGGYLAFHDFAEYFPDVMAFANELILKKNYQKIGQTDSLLILKKLN</sequence>
<protein>
    <recommendedName>
        <fullName evidence="1">Glycosyltransferase 2-like domain-containing protein</fullName>
    </recommendedName>
</protein>
<evidence type="ECO:0000259" key="1">
    <source>
        <dbReference type="Pfam" id="PF00535"/>
    </source>
</evidence>
<dbReference type="CDD" id="cd00761">
    <property type="entry name" value="Glyco_tranf_GTA_type"/>
    <property type="match status" value="1"/>
</dbReference>
<dbReference type="AlphaFoldDB" id="A0A2D1U3X8"/>
<dbReference type="SUPFAM" id="SSF53335">
    <property type="entry name" value="S-adenosyl-L-methionine-dependent methyltransferases"/>
    <property type="match status" value="1"/>
</dbReference>
<dbReference type="Gene3D" id="3.90.550.10">
    <property type="entry name" value="Spore Coat Polysaccharide Biosynthesis Protein SpsA, Chain A"/>
    <property type="match status" value="1"/>
</dbReference>
<dbReference type="OrthoDB" id="9770457at2"/>
<gene>
    <name evidence="2" type="ORF">CPT03_07365</name>
</gene>
<name>A0A2D1U3X8_9SPHI</name>
<accession>A0A2D1U3X8</accession>
<dbReference type="InterPro" id="IPR029044">
    <property type="entry name" value="Nucleotide-diphossugar_trans"/>
</dbReference>
<reference evidence="2 3" key="1">
    <citation type="submission" date="2017-10" db="EMBL/GenBank/DDBJ databases">
        <title>Whole genome of Pedobacter ginsengisoli T01R-27 isolated from tomato rhizosphere.</title>
        <authorList>
            <person name="Weon H.-Y."/>
            <person name="Lee S.A."/>
            <person name="Sang M.K."/>
            <person name="Song J."/>
        </authorList>
    </citation>
    <scope>NUCLEOTIDE SEQUENCE [LARGE SCALE GENOMIC DNA]</scope>
    <source>
        <strain evidence="2 3">T01R-27</strain>
    </source>
</reference>
<dbReference type="Gene3D" id="3.40.50.150">
    <property type="entry name" value="Vaccinia Virus protein VP39"/>
    <property type="match status" value="1"/>
</dbReference>
<feature type="domain" description="Glycosyltransferase 2-like" evidence="1">
    <location>
        <begin position="6"/>
        <end position="126"/>
    </location>
</feature>
<dbReference type="EMBL" id="CP024091">
    <property type="protein sequence ID" value="ATP56302.1"/>
    <property type="molecule type" value="Genomic_DNA"/>
</dbReference>
<organism evidence="2 3">
    <name type="scientific">Pedobacter ginsengisoli</name>
    <dbReference type="NCBI Taxonomy" id="363852"/>
    <lineage>
        <taxon>Bacteria</taxon>
        <taxon>Pseudomonadati</taxon>
        <taxon>Bacteroidota</taxon>
        <taxon>Sphingobacteriia</taxon>
        <taxon>Sphingobacteriales</taxon>
        <taxon>Sphingobacteriaceae</taxon>
        <taxon>Pedobacter</taxon>
    </lineage>
</organism>
<dbReference type="PANTHER" id="PTHR22916:SF3">
    <property type="entry name" value="UDP-GLCNAC:BETAGAL BETA-1,3-N-ACETYLGLUCOSAMINYLTRANSFERASE-LIKE PROTEIN 1"/>
    <property type="match status" value="1"/>
</dbReference>
<proteinExistence type="predicted"/>
<keyword evidence="3" id="KW-1185">Reference proteome</keyword>
<dbReference type="InterPro" id="IPR029063">
    <property type="entry name" value="SAM-dependent_MTases_sf"/>
</dbReference>